<proteinExistence type="predicted"/>
<dbReference type="PANTHER" id="PTHR43434:SF20">
    <property type="entry name" value="5'-NUCLEOTIDASE"/>
    <property type="match status" value="1"/>
</dbReference>
<dbReference type="InterPro" id="IPR050155">
    <property type="entry name" value="HAD-like_hydrolase_sf"/>
</dbReference>
<dbReference type="Gene3D" id="3.40.50.1000">
    <property type="entry name" value="HAD superfamily/HAD-like"/>
    <property type="match status" value="1"/>
</dbReference>
<dbReference type="RefSeq" id="WP_265962105.1">
    <property type="nucleotide sequence ID" value="NZ_JAPEVI010000003.1"/>
</dbReference>
<dbReference type="Gene3D" id="1.10.150.240">
    <property type="entry name" value="Putative phosphatase, domain 2"/>
    <property type="match status" value="1"/>
</dbReference>
<dbReference type="InterPro" id="IPR036412">
    <property type="entry name" value="HAD-like_sf"/>
</dbReference>
<dbReference type="Proteomes" id="UP001300261">
    <property type="component" value="Unassembled WGS sequence"/>
</dbReference>
<accession>A0ABT3R000</accession>
<dbReference type="EMBL" id="JAPEVI010000003">
    <property type="protein sequence ID" value="MCX2722420.1"/>
    <property type="molecule type" value="Genomic_DNA"/>
</dbReference>
<gene>
    <name evidence="1" type="ORF">ON753_08410</name>
</gene>
<evidence type="ECO:0000313" key="2">
    <source>
        <dbReference type="Proteomes" id="UP001300261"/>
    </source>
</evidence>
<dbReference type="Pfam" id="PF13419">
    <property type="entry name" value="HAD_2"/>
    <property type="match status" value="1"/>
</dbReference>
<evidence type="ECO:0000313" key="1">
    <source>
        <dbReference type="EMBL" id="MCX2722420.1"/>
    </source>
</evidence>
<dbReference type="InterPro" id="IPR023214">
    <property type="entry name" value="HAD_sf"/>
</dbReference>
<name>A0ABT3R000_9HYPH</name>
<dbReference type="InterPro" id="IPR041492">
    <property type="entry name" value="HAD_2"/>
</dbReference>
<comment type="caution">
    <text evidence="1">The sequence shown here is derived from an EMBL/GenBank/DDBJ whole genome shotgun (WGS) entry which is preliminary data.</text>
</comment>
<keyword evidence="2" id="KW-1185">Reference proteome</keyword>
<protein>
    <submittedName>
        <fullName evidence="1">HAD hydrolase-like protein</fullName>
    </submittedName>
</protein>
<dbReference type="SUPFAM" id="SSF56784">
    <property type="entry name" value="HAD-like"/>
    <property type="match status" value="1"/>
</dbReference>
<reference evidence="1 2" key="1">
    <citation type="journal article" date="2016" name="Int. J. Syst. Evol. Microbiol.">
        <title>Labrenzia salina sp. nov., isolated from the rhizosphere of the halophyte Arthrocnemum macrostachyum.</title>
        <authorList>
            <person name="Camacho M."/>
            <person name="Redondo-Gomez S."/>
            <person name="Rodriguez-Llorente I."/>
            <person name="Rohde M."/>
            <person name="Sproer C."/>
            <person name="Schumann P."/>
            <person name="Klenk H.P."/>
            <person name="Montero-Calasanz M.D.C."/>
        </authorList>
    </citation>
    <scope>NUCLEOTIDE SEQUENCE [LARGE SCALE GENOMIC DNA]</scope>
    <source>
        <strain evidence="1 2">DSM 29163</strain>
    </source>
</reference>
<dbReference type="PANTHER" id="PTHR43434">
    <property type="entry name" value="PHOSPHOGLYCOLATE PHOSPHATASE"/>
    <property type="match status" value="1"/>
</dbReference>
<dbReference type="InterPro" id="IPR023198">
    <property type="entry name" value="PGP-like_dom2"/>
</dbReference>
<sequence length="222" mass="24244">MPLLTALFDLDGTLTDPFDGIVRSIQFAMEKMGRFAPPAEDLRWCIGPPLWDSFKVLLETDEKGRLDHAVAFYRERYTVTGLFENALIEGIPLALEQLQSAGIRLHVCTSKPHAYAGKIVEHFGLMPYFGKVHGSELDGTRSAKTELIAHVLEEEKIAASRTIMIGDRKHDLAGANANGVAGIGVLWGYGSRDELAAENPVLIAERPAEMISYLQAAALPAA</sequence>
<organism evidence="1 2">
    <name type="scientific">Roseibium salinum</name>
    <dbReference type="NCBI Taxonomy" id="1604349"/>
    <lineage>
        <taxon>Bacteria</taxon>
        <taxon>Pseudomonadati</taxon>
        <taxon>Pseudomonadota</taxon>
        <taxon>Alphaproteobacteria</taxon>
        <taxon>Hyphomicrobiales</taxon>
        <taxon>Stappiaceae</taxon>
        <taxon>Roseibium</taxon>
    </lineage>
</organism>